<feature type="domain" description="VOC" evidence="2">
    <location>
        <begin position="126"/>
        <end position="255"/>
    </location>
</feature>
<dbReference type="SUPFAM" id="SSF54593">
    <property type="entry name" value="Glyoxalase/Bleomycin resistance protein/Dihydroxybiphenyl dioxygenase"/>
    <property type="match status" value="2"/>
</dbReference>
<dbReference type="InterPro" id="IPR037523">
    <property type="entry name" value="VOC_core"/>
</dbReference>
<evidence type="ECO:0000313" key="3">
    <source>
        <dbReference type="EMBL" id="MFC7384244.1"/>
    </source>
</evidence>
<evidence type="ECO:0000256" key="1">
    <source>
        <dbReference type="SAM" id="MobiDB-lite"/>
    </source>
</evidence>
<dbReference type="Gene3D" id="3.10.180.10">
    <property type="entry name" value="2,3-Dihydroxybiphenyl 1,2-Dioxygenase, domain 1"/>
    <property type="match status" value="2"/>
</dbReference>
<reference evidence="4" key="1">
    <citation type="journal article" date="2019" name="Int. J. Syst. Evol. Microbiol.">
        <title>The Global Catalogue of Microorganisms (GCM) 10K type strain sequencing project: providing services to taxonomists for standard genome sequencing and annotation.</title>
        <authorList>
            <consortium name="The Broad Institute Genomics Platform"/>
            <consortium name="The Broad Institute Genome Sequencing Center for Infectious Disease"/>
            <person name="Wu L."/>
            <person name="Ma J."/>
        </authorList>
    </citation>
    <scope>NUCLEOTIDE SEQUENCE [LARGE SCALE GENOMIC DNA]</scope>
    <source>
        <strain evidence="4">CECT 7649</strain>
    </source>
</reference>
<dbReference type="PANTHER" id="PTHR33993">
    <property type="entry name" value="GLYOXALASE-RELATED"/>
    <property type="match status" value="1"/>
</dbReference>
<feature type="region of interest" description="Disordered" evidence="1">
    <location>
        <begin position="220"/>
        <end position="240"/>
    </location>
</feature>
<evidence type="ECO:0000313" key="4">
    <source>
        <dbReference type="Proteomes" id="UP001596496"/>
    </source>
</evidence>
<gene>
    <name evidence="3" type="ORF">ACFQSB_18680</name>
</gene>
<feature type="domain" description="VOC" evidence="2">
    <location>
        <begin position="16"/>
        <end position="122"/>
    </location>
</feature>
<dbReference type="InterPro" id="IPR029068">
    <property type="entry name" value="Glyas_Bleomycin-R_OHBP_Dase"/>
</dbReference>
<dbReference type="RefSeq" id="WP_380827952.1">
    <property type="nucleotide sequence ID" value="NZ_JBHTCG010000011.1"/>
</dbReference>
<proteinExistence type="predicted"/>
<dbReference type="Proteomes" id="UP001596496">
    <property type="component" value="Unassembled WGS sequence"/>
</dbReference>
<dbReference type="Pfam" id="PF00903">
    <property type="entry name" value="Glyoxalase"/>
    <property type="match status" value="2"/>
</dbReference>
<name>A0ABW2P4T9_9ACTN</name>
<protein>
    <submittedName>
        <fullName evidence="3">VOC family protein</fullName>
    </submittedName>
</protein>
<organism evidence="3 4">
    <name type="scientific">Sphaerisporangium rhizosphaerae</name>
    <dbReference type="NCBI Taxonomy" id="2269375"/>
    <lineage>
        <taxon>Bacteria</taxon>
        <taxon>Bacillati</taxon>
        <taxon>Actinomycetota</taxon>
        <taxon>Actinomycetes</taxon>
        <taxon>Streptosporangiales</taxon>
        <taxon>Streptosporangiaceae</taxon>
        <taxon>Sphaerisporangium</taxon>
    </lineage>
</organism>
<comment type="caution">
    <text evidence="3">The sequence shown here is derived from an EMBL/GenBank/DDBJ whole genome shotgun (WGS) entry which is preliminary data.</text>
</comment>
<dbReference type="EMBL" id="JBHTCG010000011">
    <property type="protein sequence ID" value="MFC7384244.1"/>
    <property type="molecule type" value="Genomic_DNA"/>
</dbReference>
<keyword evidence="4" id="KW-1185">Reference proteome</keyword>
<sequence>MTRPTPAMGQYPPEGGIAYLQLPATDVARSAAFYQAAFGWSADSEHGGFEAPGMIGQWTTDLTPARDAGPVVWVWVDQLYPALQRVEAAGGRVRGRPQPDGGERWLAEIDDPAGNRLGVVAPARTAQAQTMLAVSDVEASSRWYQQLLGLRSDHGGPEYERLLADGVLVLQLHQRRVEHHHGLFTDVGGDVGNGVLVWFGEVSDFDGVLQRAADLGATVVRPPHRNPPQGQGNGPGHREIWLKDPDGYTVVVASTDGEAYEV</sequence>
<dbReference type="InterPro" id="IPR052164">
    <property type="entry name" value="Anthracycline_SecMetBiosynth"/>
</dbReference>
<dbReference type="PROSITE" id="PS51819">
    <property type="entry name" value="VOC"/>
    <property type="match status" value="2"/>
</dbReference>
<accession>A0ABW2P4T9</accession>
<evidence type="ECO:0000259" key="2">
    <source>
        <dbReference type="PROSITE" id="PS51819"/>
    </source>
</evidence>
<dbReference type="InterPro" id="IPR004360">
    <property type="entry name" value="Glyas_Fos-R_dOase_dom"/>
</dbReference>